<dbReference type="Proteomes" id="UP001164727">
    <property type="component" value="Chromosome"/>
</dbReference>
<proteinExistence type="predicted"/>
<keyword evidence="2" id="KW-1185">Reference proteome</keyword>
<name>A0ABY7BUA1_9MOLU</name>
<reference evidence="1 2" key="1">
    <citation type="journal article" date="2023" name="Microbiol. Resour. Announc.">
        <title>Complete Genome of 'Candidatus Phytoplasma rubi' RS, a Phytopathogenic Bacterium Associated with Rubus Stunt Disease.</title>
        <authorList>
            <person name="Duckeck D."/>
            <person name="Zubert C."/>
            <person name="Bohm J.W."/>
            <person name="Carminati G."/>
            <person name="Schneider B."/>
            <person name="Kube M."/>
        </authorList>
    </citation>
    <scope>NUCLEOTIDE SEQUENCE [LARGE SCALE GENOMIC DNA]</scope>
    <source>
        <strain evidence="1 2">RS</strain>
    </source>
</reference>
<accession>A0ABY7BUA1</accession>
<evidence type="ECO:0000313" key="1">
    <source>
        <dbReference type="EMBL" id="WAN63386.1"/>
    </source>
</evidence>
<protein>
    <submittedName>
        <fullName evidence="1">Uncharacterized protein</fullName>
    </submittedName>
</protein>
<sequence length="62" mass="7058">MIDVGIVYYCCFKNFIFLTIDRSTESGIFPLTQLTSTGITVTLCTLWDLIFLLSSWSNVKDL</sequence>
<evidence type="ECO:0000313" key="2">
    <source>
        <dbReference type="Proteomes" id="UP001164727"/>
    </source>
</evidence>
<dbReference type="EMBL" id="CP114006">
    <property type="protein sequence ID" value="WAN63386.1"/>
    <property type="molecule type" value="Genomic_DNA"/>
</dbReference>
<gene>
    <name evidence="1" type="ORF">RS022_04990</name>
</gene>
<organism evidence="1 2">
    <name type="scientific">Candidatus Phytoplasma rubi</name>
    <dbReference type="NCBI Taxonomy" id="399025"/>
    <lineage>
        <taxon>Bacteria</taxon>
        <taxon>Bacillati</taxon>
        <taxon>Mycoplasmatota</taxon>
        <taxon>Mollicutes</taxon>
        <taxon>Acholeplasmatales</taxon>
        <taxon>Acholeplasmataceae</taxon>
        <taxon>Candidatus Phytoplasma</taxon>
        <taxon>16SrV (Elm yellows group)</taxon>
    </lineage>
</organism>